<dbReference type="OrthoDB" id="443402at2759"/>
<evidence type="ECO:0000313" key="5">
    <source>
        <dbReference type="EMBL" id="KAF2656648.1"/>
    </source>
</evidence>
<dbReference type="Gene3D" id="3.40.50.300">
    <property type="entry name" value="P-loop containing nucleotide triphosphate hydrolases"/>
    <property type="match status" value="1"/>
</dbReference>
<evidence type="ECO:0000259" key="3">
    <source>
        <dbReference type="Pfam" id="PF24883"/>
    </source>
</evidence>
<dbReference type="Pfam" id="PF24883">
    <property type="entry name" value="NPHP3_N"/>
    <property type="match status" value="1"/>
</dbReference>
<dbReference type="PANTHER" id="PTHR10039:SF5">
    <property type="entry name" value="NACHT DOMAIN-CONTAINING PROTEIN"/>
    <property type="match status" value="1"/>
</dbReference>
<dbReference type="Pfam" id="PF25053">
    <property type="entry name" value="DUF7791"/>
    <property type="match status" value="1"/>
</dbReference>
<feature type="domain" description="NACHT-NTPase and P-loop NTPases N-terminal" evidence="2">
    <location>
        <begin position="27"/>
        <end position="134"/>
    </location>
</feature>
<feature type="domain" description="Nephrocystin 3-like N-terminal" evidence="3">
    <location>
        <begin position="256"/>
        <end position="424"/>
    </location>
</feature>
<name>A0A6A6TCI1_9PLEO</name>
<proteinExistence type="predicted"/>
<dbReference type="InterPro" id="IPR031352">
    <property type="entry name" value="SesA"/>
</dbReference>
<evidence type="ECO:0008006" key="7">
    <source>
        <dbReference type="Google" id="ProtNLM"/>
    </source>
</evidence>
<dbReference type="InterPro" id="IPR027417">
    <property type="entry name" value="P-loop_NTPase"/>
</dbReference>
<dbReference type="InterPro" id="IPR056693">
    <property type="entry name" value="DUF7791"/>
</dbReference>
<dbReference type="InterPro" id="IPR056884">
    <property type="entry name" value="NPHP3-like_N"/>
</dbReference>
<evidence type="ECO:0000259" key="2">
    <source>
        <dbReference type="Pfam" id="PF17107"/>
    </source>
</evidence>
<keyword evidence="6" id="KW-1185">Reference proteome</keyword>
<keyword evidence="1" id="KW-0677">Repeat</keyword>
<sequence length="887" mass="101207">MTDSMDPLSILAVATSVVQFLDFAGGLLGETAKIYKSAEGFSDERADLHRVTKELIRLKGSLECPIQAKAASVHEDDLQSLCAECNRAAQELIQTLESIRDRGSSRWRSCLSALKSVWNENQIESLRKRLDAYRQQMGLSILVILREDICSSQSDVNEQLKDIFKAILDINTGNTSWQNRMSRKIHELQQSTLRDPANYLSTGRVEGVNTQAFARSLLSLLKYANMDDRHHRIATAHSKTFEWIYSPENPREVRWENYSRWLESSSKLYWITGKAGSGKSTLMKSLRDDPRTLEHLQKGSSVPVVTAGHFFWSPGTEMEVSQDGLIQSLLHQILSQTQEHVLHAFPDLWEEYYLLQSVPTARLQSTQIVRGFYRLLESIGFSKQVFLLIDGLDEYRGDHSQLAEFLKTLMHSPYMNLKICASSRPWVVFEDAFRRTPILKVEELTIPDIITFVEENFRRSFGFKALEREEPEYATKLVEDIARKSSGVFLWVSLVVRSLTAGFTNGDKKADLQARLDALPADLEGLFQRILESLDIEYQQQASELFQIFRASRSELDILTLTFADHYDAEQAIRQNVEPLSCAVNYSIDRMLRRLKSRCKGLLEVPAELSPSSTIQYLHRTVKDFIEKEETWAFLTSLAPTFDPNLALCTSWLVQLKTVDIDFVSRDSLESYMKCCIFYASEALRSPASIRVRLVDEMDSALQSITSSPRTGRSSLYKYYGNVYPEIPPHWSHIKELSDGTMQPGTFLNLMTHREAVWYIKVKLNQGAPIRQDTTLLPLLFNALVVESKTAPIGNTLHMTNNLFTAKRFHTPKIKPNIDLVRLLLQSGADPTELDPLSAQSVLKIYKSIKRPTHDQKTIRDILADHARKTNTRKGATNYLRRLLCRI</sequence>
<evidence type="ECO:0000259" key="4">
    <source>
        <dbReference type="Pfam" id="PF25053"/>
    </source>
</evidence>
<dbReference type="Proteomes" id="UP000799324">
    <property type="component" value="Unassembled WGS sequence"/>
</dbReference>
<dbReference type="AlphaFoldDB" id="A0A6A6TCI1"/>
<dbReference type="Pfam" id="PF17107">
    <property type="entry name" value="SesA"/>
    <property type="match status" value="1"/>
</dbReference>
<accession>A0A6A6TCI1</accession>
<dbReference type="EMBL" id="MU004334">
    <property type="protein sequence ID" value="KAF2656648.1"/>
    <property type="molecule type" value="Genomic_DNA"/>
</dbReference>
<protein>
    <recommendedName>
        <fullName evidence="7">NACHT domain-containing protein</fullName>
    </recommendedName>
</protein>
<evidence type="ECO:0000313" key="6">
    <source>
        <dbReference type="Proteomes" id="UP000799324"/>
    </source>
</evidence>
<feature type="domain" description="DUF7791" evidence="4">
    <location>
        <begin position="533"/>
        <end position="660"/>
    </location>
</feature>
<reference evidence="5" key="1">
    <citation type="journal article" date="2020" name="Stud. Mycol.">
        <title>101 Dothideomycetes genomes: a test case for predicting lifestyles and emergence of pathogens.</title>
        <authorList>
            <person name="Haridas S."/>
            <person name="Albert R."/>
            <person name="Binder M."/>
            <person name="Bloem J."/>
            <person name="Labutti K."/>
            <person name="Salamov A."/>
            <person name="Andreopoulos B."/>
            <person name="Baker S."/>
            <person name="Barry K."/>
            <person name="Bills G."/>
            <person name="Bluhm B."/>
            <person name="Cannon C."/>
            <person name="Castanera R."/>
            <person name="Culley D."/>
            <person name="Daum C."/>
            <person name="Ezra D."/>
            <person name="Gonzalez J."/>
            <person name="Henrissat B."/>
            <person name="Kuo A."/>
            <person name="Liang C."/>
            <person name="Lipzen A."/>
            <person name="Lutzoni F."/>
            <person name="Magnuson J."/>
            <person name="Mondo S."/>
            <person name="Nolan M."/>
            <person name="Ohm R."/>
            <person name="Pangilinan J."/>
            <person name="Park H.-J."/>
            <person name="Ramirez L."/>
            <person name="Alfaro M."/>
            <person name="Sun H."/>
            <person name="Tritt A."/>
            <person name="Yoshinaga Y."/>
            <person name="Zwiers L.-H."/>
            <person name="Turgeon B."/>
            <person name="Goodwin S."/>
            <person name="Spatafora J."/>
            <person name="Crous P."/>
            <person name="Grigoriev I."/>
        </authorList>
    </citation>
    <scope>NUCLEOTIDE SEQUENCE</scope>
    <source>
        <strain evidence="5">CBS 122681</strain>
    </source>
</reference>
<evidence type="ECO:0000256" key="1">
    <source>
        <dbReference type="ARBA" id="ARBA00022737"/>
    </source>
</evidence>
<gene>
    <name evidence="5" type="ORF">K491DRAFT_370353</name>
</gene>
<dbReference type="PANTHER" id="PTHR10039">
    <property type="entry name" value="AMELOGENIN"/>
    <property type="match status" value="1"/>
</dbReference>
<dbReference type="SUPFAM" id="SSF52540">
    <property type="entry name" value="P-loop containing nucleoside triphosphate hydrolases"/>
    <property type="match status" value="1"/>
</dbReference>
<organism evidence="5 6">
    <name type="scientific">Lophiostoma macrostomum CBS 122681</name>
    <dbReference type="NCBI Taxonomy" id="1314788"/>
    <lineage>
        <taxon>Eukaryota</taxon>
        <taxon>Fungi</taxon>
        <taxon>Dikarya</taxon>
        <taxon>Ascomycota</taxon>
        <taxon>Pezizomycotina</taxon>
        <taxon>Dothideomycetes</taxon>
        <taxon>Pleosporomycetidae</taxon>
        <taxon>Pleosporales</taxon>
        <taxon>Lophiostomataceae</taxon>
        <taxon>Lophiostoma</taxon>
    </lineage>
</organism>